<dbReference type="InterPro" id="IPR002035">
    <property type="entry name" value="VWF_A"/>
</dbReference>
<dbReference type="PROSITE" id="PS50234">
    <property type="entry name" value="VWFA"/>
    <property type="match status" value="1"/>
</dbReference>
<evidence type="ECO:0000256" key="1">
    <source>
        <dbReference type="SAM" id="Phobius"/>
    </source>
</evidence>
<sequence>MDFWSKLISIKLASPFLFIVIFSVLVAISIVAVILKKHENKSIVKLADIGDIKDIARARMRINSTATTVYLIVISLLVSLLVSGPKSIVEVTEKQTTADYLRIVITVTDISGSMNIRSKGFALEEEERLSSFDVINRAQIRFLSEAQDVIVGVVFFSSGALTYRYPTTDTEELIESLQSLSLVSSNEFGKNQLAELSSGTIATYGLLEAERLIDLVGKDLQAYDSVIVLFTDLGLSRIDETKEIIHRLSGRGIRIFIVTNASEYTIRTYQNYFDTLSQKVEFFRAQSQQEVDAALNKVAELEKSPIVQEKTIRVEESLADELAIILVLLLGTFVIFSELYFRKARGRRR</sequence>
<dbReference type="InterPro" id="IPR036465">
    <property type="entry name" value="vWFA_dom_sf"/>
</dbReference>
<feature type="transmembrane region" description="Helical" evidence="1">
    <location>
        <begin position="322"/>
        <end position="341"/>
    </location>
</feature>
<evidence type="ECO:0000259" key="2">
    <source>
        <dbReference type="PROSITE" id="PS50234"/>
    </source>
</evidence>
<accession>A0A1G2HIP8</accession>
<evidence type="ECO:0000313" key="3">
    <source>
        <dbReference type="EMBL" id="OGZ61758.1"/>
    </source>
</evidence>
<feature type="domain" description="VWFA" evidence="2">
    <location>
        <begin position="103"/>
        <end position="298"/>
    </location>
</feature>
<reference evidence="3 4" key="1">
    <citation type="journal article" date="2016" name="Nat. Commun.">
        <title>Thousands of microbial genomes shed light on interconnected biogeochemical processes in an aquifer system.</title>
        <authorList>
            <person name="Anantharaman K."/>
            <person name="Brown C.T."/>
            <person name="Hug L.A."/>
            <person name="Sharon I."/>
            <person name="Castelle C.J."/>
            <person name="Probst A.J."/>
            <person name="Thomas B.C."/>
            <person name="Singh A."/>
            <person name="Wilkins M.J."/>
            <person name="Karaoz U."/>
            <person name="Brodie E.L."/>
            <person name="Williams K.H."/>
            <person name="Hubbard S.S."/>
            <person name="Banfield J.F."/>
        </authorList>
    </citation>
    <scope>NUCLEOTIDE SEQUENCE [LARGE SCALE GENOMIC DNA]</scope>
</reference>
<dbReference type="EMBL" id="MHOJ01000036">
    <property type="protein sequence ID" value="OGZ61758.1"/>
    <property type="molecule type" value="Genomic_DNA"/>
</dbReference>
<feature type="transmembrane region" description="Helical" evidence="1">
    <location>
        <begin position="62"/>
        <end position="82"/>
    </location>
</feature>
<evidence type="ECO:0000313" key="4">
    <source>
        <dbReference type="Proteomes" id="UP000178509"/>
    </source>
</evidence>
<gene>
    <name evidence="3" type="ORF">A3H51_01740</name>
</gene>
<dbReference type="STRING" id="1802164.A3H51_01740"/>
<organism evidence="3 4">
    <name type="scientific">Candidatus Spechtbacteria bacterium RIFCSPLOWO2_02_FULL_38_8</name>
    <dbReference type="NCBI Taxonomy" id="1802164"/>
    <lineage>
        <taxon>Bacteria</taxon>
        <taxon>Candidatus Spechtiibacteriota</taxon>
    </lineage>
</organism>
<protein>
    <recommendedName>
        <fullName evidence="2">VWFA domain-containing protein</fullName>
    </recommendedName>
</protein>
<dbReference type="SUPFAM" id="SSF53300">
    <property type="entry name" value="vWA-like"/>
    <property type="match status" value="1"/>
</dbReference>
<name>A0A1G2HIP8_9BACT</name>
<feature type="transmembrane region" description="Helical" evidence="1">
    <location>
        <begin position="12"/>
        <end position="35"/>
    </location>
</feature>
<keyword evidence="1" id="KW-0472">Membrane</keyword>
<comment type="caution">
    <text evidence="3">The sequence shown here is derived from an EMBL/GenBank/DDBJ whole genome shotgun (WGS) entry which is preliminary data.</text>
</comment>
<keyword evidence="1" id="KW-1133">Transmembrane helix</keyword>
<proteinExistence type="predicted"/>
<dbReference type="AlphaFoldDB" id="A0A1G2HIP8"/>
<dbReference type="Gene3D" id="3.40.50.410">
    <property type="entry name" value="von Willebrand factor, type A domain"/>
    <property type="match status" value="1"/>
</dbReference>
<keyword evidence="1" id="KW-0812">Transmembrane</keyword>
<dbReference type="Proteomes" id="UP000178509">
    <property type="component" value="Unassembled WGS sequence"/>
</dbReference>